<dbReference type="GO" id="GO:0045820">
    <property type="term" value="P:negative regulation of glycolytic process"/>
    <property type="evidence" value="ECO:0007669"/>
    <property type="project" value="TreeGrafter"/>
</dbReference>
<accession>A0A0C2STD6</accession>
<dbReference type="GO" id="GO:0005829">
    <property type="term" value="C:cytosol"/>
    <property type="evidence" value="ECO:0007669"/>
    <property type="project" value="TreeGrafter"/>
</dbReference>
<feature type="binding site" evidence="2">
    <location>
        <begin position="10"/>
        <end position="17"/>
    </location>
    <ligand>
        <name>substrate</name>
    </ligand>
</feature>
<dbReference type="AlphaFoldDB" id="A0A0C2STD6"/>
<dbReference type="PANTHER" id="PTHR46517">
    <property type="entry name" value="FRUCTOSE-2,6-BISPHOSPHATASE TIGAR"/>
    <property type="match status" value="1"/>
</dbReference>
<gene>
    <name evidence="3" type="ORF">M378DRAFT_160633</name>
</gene>
<sequence length="218" mass="24019">MAFLRVYFVRHGETEANSQRIIQGHLDIELNELGHKQAGVVAERLRHVPLDMAFSSDLSRAIKTAEPTVSDHQGVTLELHKDLRGQFMGNLEGKVFTPGITIPVDETIENGEAFMERVNRWWSEYLLKHLASLPPKLEGAPHEILVVSHGAVIAILVQKLTGQHMLTCTEGVVRLVSPSPNTSISVVEVETDDRAVVKEYGDAFHLGVDAVDGGGMRN</sequence>
<proteinExistence type="predicted"/>
<dbReference type="InterPro" id="IPR013078">
    <property type="entry name" value="His_Pase_superF_clade-1"/>
</dbReference>
<dbReference type="InParanoid" id="A0A0C2STD6"/>
<keyword evidence="1" id="KW-0378">Hydrolase</keyword>
<dbReference type="InterPro" id="IPR051695">
    <property type="entry name" value="Phosphoglycerate_Mutase"/>
</dbReference>
<dbReference type="Proteomes" id="UP000054549">
    <property type="component" value="Unassembled WGS sequence"/>
</dbReference>
<dbReference type="Pfam" id="PF00300">
    <property type="entry name" value="His_Phos_1"/>
    <property type="match status" value="1"/>
</dbReference>
<dbReference type="InterPro" id="IPR029033">
    <property type="entry name" value="His_PPase_superfam"/>
</dbReference>
<dbReference type="GO" id="GO:0043456">
    <property type="term" value="P:regulation of pentose-phosphate shunt"/>
    <property type="evidence" value="ECO:0007669"/>
    <property type="project" value="TreeGrafter"/>
</dbReference>
<evidence type="ECO:0000256" key="1">
    <source>
        <dbReference type="ARBA" id="ARBA00022801"/>
    </source>
</evidence>
<dbReference type="HOGENOM" id="CLU_033323_9_2_1"/>
<evidence type="ECO:0000313" key="4">
    <source>
        <dbReference type="Proteomes" id="UP000054549"/>
    </source>
</evidence>
<evidence type="ECO:0008006" key="5">
    <source>
        <dbReference type="Google" id="ProtNLM"/>
    </source>
</evidence>
<dbReference type="FunCoup" id="A0A0C2STD6">
    <property type="interactions" value="304"/>
</dbReference>
<dbReference type="PANTHER" id="PTHR46517:SF1">
    <property type="entry name" value="FRUCTOSE-2,6-BISPHOSPHATASE TIGAR"/>
    <property type="match status" value="1"/>
</dbReference>
<keyword evidence="4" id="KW-1185">Reference proteome</keyword>
<name>A0A0C2STD6_AMAMK</name>
<protein>
    <recommendedName>
        <fullName evidence="5">Phosphoglycerate mutase</fullName>
    </recommendedName>
</protein>
<dbReference type="EMBL" id="KN818235">
    <property type="protein sequence ID" value="KIL66625.1"/>
    <property type="molecule type" value="Genomic_DNA"/>
</dbReference>
<dbReference type="CDD" id="cd07067">
    <property type="entry name" value="HP_PGM_like"/>
    <property type="match status" value="1"/>
</dbReference>
<dbReference type="STRING" id="946122.A0A0C2STD6"/>
<organism evidence="3 4">
    <name type="scientific">Amanita muscaria (strain Koide BX008)</name>
    <dbReference type="NCBI Taxonomy" id="946122"/>
    <lineage>
        <taxon>Eukaryota</taxon>
        <taxon>Fungi</taxon>
        <taxon>Dikarya</taxon>
        <taxon>Basidiomycota</taxon>
        <taxon>Agaricomycotina</taxon>
        <taxon>Agaricomycetes</taxon>
        <taxon>Agaricomycetidae</taxon>
        <taxon>Agaricales</taxon>
        <taxon>Pluteineae</taxon>
        <taxon>Amanitaceae</taxon>
        <taxon>Amanita</taxon>
    </lineage>
</organism>
<dbReference type="OrthoDB" id="354304at2759"/>
<dbReference type="SMART" id="SM00855">
    <property type="entry name" value="PGAM"/>
    <property type="match status" value="1"/>
</dbReference>
<dbReference type="SUPFAM" id="SSF53254">
    <property type="entry name" value="Phosphoglycerate mutase-like"/>
    <property type="match status" value="1"/>
</dbReference>
<dbReference type="GO" id="GO:0004331">
    <property type="term" value="F:fructose-2,6-bisphosphate 2-phosphatase activity"/>
    <property type="evidence" value="ECO:0007669"/>
    <property type="project" value="TreeGrafter"/>
</dbReference>
<evidence type="ECO:0000313" key="3">
    <source>
        <dbReference type="EMBL" id="KIL66625.1"/>
    </source>
</evidence>
<dbReference type="Gene3D" id="3.40.50.1240">
    <property type="entry name" value="Phosphoglycerate mutase-like"/>
    <property type="match status" value="1"/>
</dbReference>
<evidence type="ECO:0000256" key="2">
    <source>
        <dbReference type="PIRSR" id="PIRSR613078-2"/>
    </source>
</evidence>
<reference evidence="3 4" key="1">
    <citation type="submission" date="2014-04" db="EMBL/GenBank/DDBJ databases">
        <title>Evolutionary Origins and Diversification of the Mycorrhizal Mutualists.</title>
        <authorList>
            <consortium name="DOE Joint Genome Institute"/>
            <consortium name="Mycorrhizal Genomics Consortium"/>
            <person name="Kohler A."/>
            <person name="Kuo A."/>
            <person name="Nagy L.G."/>
            <person name="Floudas D."/>
            <person name="Copeland A."/>
            <person name="Barry K.W."/>
            <person name="Cichocki N."/>
            <person name="Veneault-Fourrey C."/>
            <person name="LaButti K."/>
            <person name="Lindquist E.A."/>
            <person name="Lipzen A."/>
            <person name="Lundell T."/>
            <person name="Morin E."/>
            <person name="Murat C."/>
            <person name="Riley R."/>
            <person name="Ohm R."/>
            <person name="Sun H."/>
            <person name="Tunlid A."/>
            <person name="Henrissat B."/>
            <person name="Grigoriev I.V."/>
            <person name="Hibbett D.S."/>
            <person name="Martin F."/>
        </authorList>
    </citation>
    <scope>NUCLEOTIDE SEQUENCE [LARGE SCALE GENOMIC DNA]</scope>
    <source>
        <strain evidence="3 4">Koide BX008</strain>
    </source>
</reference>
<feature type="binding site" evidence="2">
    <location>
        <position position="60"/>
    </location>
    <ligand>
        <name>substrate</name>
    </ligand>
</feature>